<dbReference type="InterPro" id="IPR058245">
    <property type="entry name" value="NreC/VraR/RcsB-like_REC"/>
</dbReference>
<dbReference type="EMBL" id="CP162607">
    <property type="protein sequence ID" value="XDK38863.1"/>
    <property type="molecule type" value="Genomic_DNA"/>
</dbReference>
<keyword evidence="4" id="KW-0804">Transcription</keyword>
<dbReference type="SUPFAM" id="SSF52172">
    <property type="entry name" value="CheY-like"/>
    <property type="match status" value="1"/>
</dbReference>
<dbReference type="PANTHER" id="PTHR43214">
    <property type="entry name" value="TWO-COMPONENT RESPONSE REGULATOR"/>
    <property type="match status" value="1"/>
</dbReference>
<gene>
    <name evidence="8" type="ORF">AB4Y39_09385</name>
</gene>
<evidence type="ECO:0000313" key="8">
    <source>
        <dbReference type="EMBL" id="XDK38863.1"/>
    </source>
</evidence>
<feature type="domain" description="Response regulatory" evidence="7">
    <location>
        <begin position="4"/>
        <end position="119"/>
    </location>
</feature>
<evidence type="ECO:0000259" key="7">
    <source>
        <dbReference type="PROSITE" id="PS50110"/>
    </source>
</evidence>
<keyword evidence="1 5" id="KW-0597">Phosphoprotein</keyword>
<dbReference type="PROSITE" id="PS00622">
    <property type="entry name" value="HTH_LUXR_1"/>
    <property type="match status" value="1"/>
</dbReference>
<dbReference type="InterPro" id="IPR001789">
    <property type="entry name" value="Sig_transdc_resp-reg_receiver"/>
</dbReference>
<dbReference type="InterPro" id="IPR039420">
    <property type="entry name" value="WalR-like"/>
</dbReference>
<dbReference type="Pfam" id="PF00072">
    <property type="entry name" value="Response_reg"/>
    <property type="match status" value="1"/>
</dbReference>
<evidence type="ECO:0000256" key="5">
    <source>
        <dbReference type="PROSITE-ProRule" id="PRU00169"/>
    </source>
</evidence>
<dbReference type="PRINTS" id="PR00038">
    <property type="entry name" value="HTHLUXR"/>
</dbReference>
<sequence>MNEKVLIVDDHPVVRHGMRLALDSIGVETIGETSDGASALQMIQSLQPDIVILDIGLEKVDGMTVLKRIVREKLDTRVLVYTSQTKETFASRCFQAGASGFVSKNEPMTQLLKAIETIADGYVFFPRGAMPFFSGAAVTGESGNLEHLTDREIQVLKLLAEGFSNRDIAQKLNLSTKTVSGHKVNILMKLNVTSVVELASIANQHNLI</sequence>
<keyword evidence="3" id="KW-0238">DNA-binding</keyword>
<evidence type="ECO:0000256" key="1">
    <source>
        <dbReference type="ARBA" id="ARBA00022553"/>
    </source>
</evidence>
<dbReference type="GO" id="GO:0000160">
    <property type="term" value="P:phosphorelay signal transduction system"/>
    <property type="evidence" value="ECO:0007669"/>
    <property type="project" value="InterPro"/>
</dbReference>
<dbReference type="Gene3D" id="3.40.50.2300">
    <property type="match status" value="1"/>
</dbReference>
<dbReference type="InterPro" id="IPR016032">
    <property type="entry name" value="Sig_transdc_resp-reg_C-effctor"/>
</dbReference>
<evidence type="ECO:0000259" key="6">
    <source>
        <dbReference type="PROSITE" id="PS50043"/>
    </source>
</evidence>
<organism evidence="8">
    <name type="scientific">Pseudomonas sp. Hg7Tf</name>
    <dbReference type="NCBI Taxonomy" id="3236988"/>
    <lineage>
        <taxon>Bacteria</taxon>
        <taxon>Pseudomonadati</taxon>
        <taxon>Pseudomonadota</taxon>
        <taxon>Gammaproteobacteria</taxon>
        <taxon>Pseudomonadales</taxon>
        <taxon>Pseudomonadaceae</taxon>
        <taxon>Pseudomonas</taxon>
    </lineage>
</organism>
<dbReference type="SMART" id="SM00448">
    <property type="entry name" value="REC"/>
    <property type="match status" value="1"/>
</dbReference>
<dbReference type="CDD" id="cd17535">
    <property type="entry name" value="REC_NarL-like"/>
    <property type="match status" value="1"/>
</dbReference>
<evidence type="ECO:0000256" key="3">
    <source>
        <dbReference type="ARBA" id="ARBA00023125"/>
    </source>
</evidence>
<dbReference type="GO" id="GO:0003677">
    <property type="term" value="F:DNA binding"/>
    <property type="evidence" value="ECO:0007669"/>
    <property type="project" value="UniProtKB-KW"/>
</dbReference>
<dbReference type="PROSITE" id="PS50110">
    <property type="entry name" value="RESPONSE_REGULATORY"/>
    <property type="match status" value="1"/>
</dbReference>
<dbReference type="PANTHER" id="PTHR43214:SF41">
    <property type="entry name" value="NITRATE_NITRITE RESPONSE REGULATOR PROTEIN NARP"/>
    <property type="match status" value="1"/>
</dbReference>
<dbReference type="AlphaFoldDB" id="A0AB39IAA1"/>
<evidence type="ECO:0000256" key="2">
    <source>
        <dbReference type="ARBA" id="ARBA00023015"/>
    </source>
</evidence>
<reference evidence="8" key="1">
    <citation type="submission" date="2024-07" db="EMBL/GenBank/DDBJ databases">
        <title>Identification and characteristics of a novel species of coltsfoot's symbiotic bacteria.</title>
        <authorList>
            <person name="Juszczyk A."/>
            <person name="Jasielczuk I."/>
            <person name="Gurgul A."/>
            <person name="Rogala M."/>
            <person name="Kowalczyk A."/>
            <person name="Szmatola T."/>
            <person name="Kosecka-Strojek M."/>
            <person name="Arent Z."/>
            <person name="Latowski D."/>
        </authorList>
    </citation>
    <scope>NUCLEOTIDE SEQUENCE</scope>
    <source>
        <strain evidence="8">Hg7Tf</strain>
    </source>
</reference>
<dbReference type="InterPro" id="IPR011006">
    <property type="entry name" value="CheY-like_superfamily"/>
</dbReference>
<feature type="domain" description="HTH luxR-type" evidence="6">
    <location>
        <begin position="141"/>
        <end position="206"/>
    </location>
</feature>
<dbReference type="RefSeq" id="WP_101292483.1">
    <property type="nucleotide sequence ID" value="NZ_CP162607.1"/>
</dbReference>
<dbReference type="CDD" id="cd06170">
    <property type="entry name" value="LuxR_C_like"/>
    <property type="match status" value="1"/>
</dbReference>
<evidence type="ECO:0000256" key="4">
    <source>
        <dbReference type="ARBA" id="ARBA00023163"/>
    </source>
</evidence>
<protein>
    <submittedName>
        <fullName evidence="8">Response regulator</fullName>
    </submittedName>
</protein>
<name>A0AB39IAA1_9PSED</name>
<dbReference type="GO" id="GO:0006355">
    <property type="term" value="P:regulation of DNA-templated transcription"/>
    <property type="evidence" value="ECO:0007669"/>
    <property type="project" value="InterPro"/>
</dbReference>
<dbReference type="InterPro" id="IPR000792">
    <property type="entry name" value="Tscrpt_reg_LuxR_C"/>
</dbReference>
<feature type="modified residue" description="4-aspartylphosphate" evidence="5">
    <location>
        <position position="54"/>
    </location>
</feature>
<dbReference type="PROSITE" id="PS50043">
    <property type="entry name" value="HTH_LUXR_2"/>
    <property type="match status" value="1"/>
</dbReference>
<accession>A0AB39IAA1</accession>
<keyword evidence="2" id="KW-0805">Transcription regulation</keyword>
<dbReference type="SUPFAM" id="SSF46894">
    <property type="entry name" value="C-terminal effector domain of the bipartite response regulators"/>
    <property type="match status" value="1"/>
</dbReference>
<proteinExistence type="predicted"/>
<dbReference type="Pfam" id="PF00196">
    <property type="entry name" value="GerE"/>
    <property type="match status" value="1"/>
</dbReference>
<dbReference type="SMART" id="SM00421">
    <property type="entry name" value="HTH_LUXR"/>
    <property type="match status" value="1"/>
</dbReference>